<evidence type="ECO:0000313" key="2">
    <source>
        <dbReference type="Proteomes" id="UP000006241"/>
    </source>
</evidence>
<evidence type="ECO:0000313" key="1">
    <source>
        <dbReference type="EMBL" id="EEI91809.1"/>
    </source>
</evidence>
<proteinExistence type="predicted"/>
<protein>
    <recommendedName>
        <fullName evidence="3">Lipoprotein</fullName>
    </recommendedName>
</protein>
<name>C2FYW7_SPHSI</name>
<reference evidence="1 2" key="1">
    <citation type="submission" date="2009-01" db="EMBL/GenBank/DDBJ databases">
        <authorList>
            <person name="Qin X."/>
            <person name="Bachman B."/>
            <person name="Battles P."/>
            <person name="Bell A."/>
            <person name="Bess C."/>
            <person name="Bickham C."/>
            <person name="Chaboub L."/>
            <person name="Chen D."/>
            <person name="Coyle M."/>
            <person name="Deiros D.R."/>
            <person name="Dinh H."/>
            <person name="Forbes L."/>
            <person name="Fowler G."/>
            <person name="Francisco L."/>
            <person name="Fu Q."/>
            <person name="Gubbala S."/>
            <person name="Hale W."/>
            <person name="Han Y."/>
            <person name="Hemphill L."/>
            <person name="Highlander S.K."/>
            <person name="Hirani K."/>
            <person name="Hogues M."/>
            <person name="Jackson L."/>
            <person name="Jakkamsetti A."/>
            <person name="Javaid M."/>
            <person name="Jiang H."/>
            <person name="Korchina V."/>
            <person name="Kovar C."/>
            <person name="Lara F."/>
            <person name="Lee S."/>
            <person name="Mata R."/>
            <person name="Mathew T."/>
            <person name="Moen C."/>
            <person name="Morales K."/>
            <person name="Munidasa M."/>
            <person name="Nazareth L."/>
            <person name="Ngo R."/>
            <person name="Nguyen L."/>
            <person name="Okwuonu G."/>
            <person name="Ongeri F."/>
            <person name="Patil S."/>
            <person name="Petrosino J."/>
            <person name="Pham C."/>
            <person name="Pham P."/>
            <person name="Pu L.-L."/>
            <person name="Puazo M."/>
            <person name="Raj R."/>
            <person name="Reid J."/>
            <person name="Rouhana J."/>
            <person name="Saada N."/>
            <person name="Shang Y."/>
            <person name="Simmons D."/>
            <person name="Thornton R."/>
            <person name="Warren J."/>
            <person name="Weissenberger G."/>
            <person name="Zhang J."/>
            <person name="Zhang L."/>
            <person name="Zhou C."/>
            <person name="Zhu D."/>
            <person name="Muzny D."/>
            <person name="Worley K."/>
            <person name="Gibbs R."/>
        </authorList>
    </citation>
    <scope>NUCLEOTIDE SEQUENCE [LARGE SCALE GENOMIC DNA]</scope>
    <source>
        <strain evidence="1 2">ATCC 33300</strain>
    </source>
</reference>
<dbReference type="RefSeq" id="WP_003012353.1">
    <property type="nucleotide sequence ID" value="NZ_GG668637.1"/>
</dbReference>
<dbReference type="EMBL" id="ACHB01000061">
    <property type="protein sequence ID" value="EEI91809.1"/>
    <property type="molecule type" value="Genomic_DNA"/>
</dbReference>
<sequence>MRKKSIKFTLIIVAASLTFGCQQKQKTTDNTTTDSSAKDSIVTSSTEDVIAFGFLDSLGKHILTLEQDSLPHPEQYDLVLNDQGKGFPVQYKGFQKSTDGDNGRQTADNFDKSAGFLYQLKENKLTSSATAVVLTDNAFLSSRKVLIPHAAKDAGTMPAAVQKLVAEKNRKVKNFKNIAQIDEKTLISIVEFEVKNDSALAVLVYSAPGKTITREYKAKYDDMSTWRVDDGGDFNMDYIDILYAFVYKDNIELVLSDMGAEGYNITYLKEKAGAFVVAKEAYGYSAPF</sequence>
<evidence type="ECO:0008006" key="3">
    <source>
        <dbReference type="Google" id="ProtNLM"/>
    </source>
</evidence>
<dbReference type="PROSITE" id="PS51257">
    <property type="entry name" value="PROKAR_LIPOPROTEIN"/>
    <property type="match status" value="1"/>
</dbReference>
<dbReference type="Proteomes" id="UP000006241">
    <property type="component" value="Unassembled WGS sequence"/>
</dbReference>
<organism evidence="1 2">
    <name type="scientific">Sphingobacterium spiritivorum ATCC 33300</name>
    <dbReference type="NCBI Taxonomy" id="525372"/>
    <lineage>
        <taxon>Bacteria</taxon>
        <taxon>Pseudomonadati</taxon>
        <taxon>Bacteroidota</taxon>
        <taxon>Sphingobacteriia</taxon>
        <taxon>Sphingobacteriales</taxon>
        <taxon>Sphingobacteriaceae</taxon>
        <taxon>Sphingobacterium</taxon>
    </lineage>
</organism>
<gene>
    <name evidence="1" type="ORF">HMPREF0765_2523</name>
</gene>
<dbReference type="HOGENOM" id="CLU_078217_0_0_10"/>
<dbReference type="AlphaFoldDB" id="C2FYW7"/>
<comment type="caution">
    <text evidence="1">The sequence shown here is derived from an EMBL/GenBank/DDBJ whole genome shotgun (WGS) entry which is preliminary data.</text>
</comment>
<accession>C2FYW7</accession>